<dbReference type="Gene3D" id="3.30.450.20">
    <property type="entry name" value="PAS domain"/>
    <property type="match status" value="1"/>
</dbReference>
<dbReference type="SUPFAM" id="SSF47384">
    <property type="entry name" value="Homodimeric domain of signal transducing histidine kinase"/>
    <property type="match status" value="1"/>
</dbReference>
<organism evidence="1 2">
    <name type="scientific">Algoriphagus jejuensis</name>
    <dbReference type="NCBI Taxonomy" id="419934"/>
    <lineage>
        <taxon>Bacteria</taxon>
        <taxon>Pseudomonadati</taxon>
        <taxon>Bacteroidota</taxon>
        <taxon>Cytophagia</taxon>
        <taxon>Cytophagales</taxon>
        <taxon>Cyclobacteriaceae</taxon>
        <taxon>Algoriphagus</taxon>
    </lineage>
</organism>
<name>A0ABP3YK38_9BACT</name>
<dbReference type="InterPro" id="IPR036097">
    <property type="entry name" value="HisK_dim/P_sf"/>
</dbReference>
<gene>
    <name evidence="1" type="ORF">GCM10009119_40470</name>
</gene>
<sequence>MLNHPASDGEKQARVWWGFSVVTDLEMDLSGVIGFGVELQHLEQKLPWTNLINVLGFGEIILDRKFKVTAIPEGYQLCLVPRKTPAQVQESRALIPENVFSALPGAVFVLDKAGKLCQQNEAAKTLGRIWKGRAYSEGFSLTFPTQPNRFSKLLRAIEDAKKGLGSDLELKLLKPSRVFEYWSASVRPLPEGAGSSSGILIQVFDVSEVKSQVFKTSRENERLRDLALSPSHILRGPLSSIIGLLDLIDAKQLDEENQNLFGYLKPLTKELDRTIRQHAKKMSTFE</sequence>
<comment type="caution">
    <text evidence="1">The sequence shown here is derived from an EMBL/GenBank/DDBJ whole genome shotgun (WGS) entry which is preliminary data.</text>
</comment>
<protein>
    <recommendedName>
        <fullName evidence="3">PAS domain-containing protein</fullName>
    </recommendedName>
</protein>
<evidence type="ECO:0000313" key="1">
    <source>
        <dbReference type="EMBL" id="GAA0881077.1"/>
    </source>
</evidence>
<evidence type="ECO:0008006" key="3">
    <source>
        <dbReference type="Google" id="ProtNLM"/>
    </source>
</evidence>
<dbReference type="Proteomes" id="UP001500469">
    <property type="component" value="Unassembled WGS sequence"/>
</dbReference>
<evidence type="ECO:0000313" key="2">
    <source>
        <dbReference type="Proteomes" id="UP001500469"/>
    </source>
</evidence>
<accession>A0ABP3YK38</accession>
<proteinExistence type="predicted"/>
<dbReference type="RefSeq" id="WP_343854767.1">
    <property type="nucleotide sequence ID" value="NZ_BAAAFI010000048.1"/>
</dbReference>
<reference evidence="2" key="1">
    <citation type="journal article" date="2019" name="Int. J. Syst. Evol. Microbiol.">
        <title>The Global Catalogue of Microorganisms (GCM) 10K type strain sequencing project: providing services to taxonomists for standard genome sequencing and annotation.</title>
        <authorList>
            <consortium name="The Broad Institute Genomics Platform"/>
            <consortium name="The Broad Institute Genome Sequencing Center for Infectious Disease"/>
            <person name="Wu L."/>
            <person name="Ma J."/>
        </authorList>
    </citation>
    <scope>NUCLEOTIDE SEQUENCE [LARGE SCALE GENOMIC DNA]</scope>
    <source>
        <strain evidence="2">JCM 16112</strain>
    </source>
</reference>
<keyword evidence="2" id="KW-1185">Reference proteome</keyword>
<dbReference type="EMBL" id="BAAAFI010000048">
    <property type="protein sequence ID" value="GAA0881077.1"/>
    <property type="molecule type" value="Genomic_DNA"/>
</dbReference>